<accession>A0ACC1HMQ0</accession>
<organism evidence="1 2">
    <name type="scientific">Spiromyces aspiralis</name>
    <dbReference type="NCBI Taxonomy" id="68401"/>
    <lineage>
        <taxon>Eukaryota</taxon>
        <taxon>Fungi</taxon>
        <taxon>Fungi incertae sedis</taxon>
        <taxon>Zoopagomycota</taxon>
        <taxon>Kickxellomycotina</taxon>
        <taxon>Kickxellomycetes</taxon>
        <taxon>Kickxellales</taxon>
        <taxon>Kickxellaceae</taxon>
        <taxon>Spiromyces</taxon>
    </lineage>
</organism>
<dbReference type="EMBL" id="JAMZIH010001953">
    <property type="protein sequence ID" value="KAJ1677774.1"/>
    <property type="molecule type" value="Genomic_DNA"/>
</dbReference>
<evidence type="ECO:0000313" key="2">
    <source>
        <dbReference type="Proteomes" id="UP001145114"/>
    </source>
</evidence>
<protein>
    <submittedName>
        <fullName evidence="1">Uncharacterized protein</fullName>
    </submittedName>
</protein>
<gene>
    <name evidence="1" type="ORF">EV182_005460</name>
</gene>
<comment type="caution">
    <text evidence="1">The sequence shown here is derived from an EMBL/GenBank/DDBJ whole genome shotgun (WGS) entry which is preliminary data.</text>
</comment>
<dbReference type="Proteomes" id="UP001145114">
    <property type="component" value="Unassembled WGS sequence"/>
</dbReference>
<sequence>GRSRRAQAGSRRVQGRAPRLPPQARCHPGRRPAGLVALRTPEGPGLRKGMLLLDLRARHLDKLDPAIQPV</sequence>
<proteinExistence type="predicted"/>
<feature type="non-terminal residue" evidence="1">
    <location>
        <position position="1"/>
    </location>
</feature>
<keyword evidence="2" id="KW-1185">Reference proteome</keyword>
<evidence type="ECO:0000313" key="1">
    <source>
        <dbReference type="EMBL" id="KAJ1677774.1"/>
    </source>
</evidence>
<reference evidence="1" key="1">
    <citation type="submission" date="2022-06" db="EMBL/GenBank/DDBJ databases">
        <title>Phylogenomic reconstructions and comparative analyses of Kickxellomycotina fungi.</title>
        <authorList>
            <person name="Reynolds N.K."/>
            <person name="Stajich J.E."/>
            <person name="Barry K."/>
            <person name="Grigoriev I.V."/>
            <person name="Crous P."/>
            <person name="Smith M.E."/>
        </authorList>
    </citation>
    <scope>NUCLEOTIDE SEQUENCE</scope>
    <source>
        <strain evidence="1">RSA 2271</strain>
    </source>
</reference>
<name>A0ACC1HMQ0_9FUNG</name>
<feature type="non-terminal residue" evidence="1">
    <location>
        <position position="70"/>
    </location>
</feature>